<dbReference type="AlphaFoldDB" id="A0A1I1PSW8"/>
<dbReference type="SUPFAM" id="SSF49464">
    <property type="entry name" value="Carboxypeptidase regulatory domain-like"/>
    <property type="match status" value="1"/>
</dbReference>
<dbReference type="Pfam" id="PF13715">
    <property type="entry name" value="CarbopepD_reg_2"/>
    <property type="match status" value="1"/>
</dbReference>
<dbReference type="InterPro" id="IPR023997">
    <property type="entry name" value="TonB-dep_OMP_SusC/RagA_CS"/>
</dbReference>
<evidence type="ECO:0000256" key="10">
    <source>
        <dbReference type="SAM" id="SignalP"/>
    </source>
</evidence>
<organism evidence="13 14">
    <name type="scientific">Algibacter pectinivorans</name>
    <dbReference type="NCBI Taxonomy" id="870482"/>
    <lineage>
        <taxon>Bacteria</taxon>
        <taxon>Pseudomonadati</taxon>
        <taxon>Bacteroidota</taxon>
        <taxon>Flavobacteriia</taxon>
        <taxon>Flavobacteriales</taxon>
        <taxon>Flavobacteriaceae</taxon>
        <taxon>Algibacter</taxon>
    </lineage>
</organism>
<protein>
    <submittedName>
        <fullName evidence="13">TonB-linked outer membrane protein, SusC/RagA family</fullName>
    </submittedName>
</protein>
<dbReference type="Pfam" id="PF07715">
    <property type="entry name" value="Plug"/>
    <property type="match status" value="1"/>
</dbReference>
<reference evidence="14" key="1">
    <citation type="submission" date="2016-10" db="EMBL/GenBank/DDBJ databases">
        <authorList>
            <person name="Varghese N."/>
            <person name="Submissions S."/>
        </authorList>
    </citation>
    <scope>NUCLEOTIDE SEQUENCE [LARGE SCALE GENOMIC DNA]</scope>
    <source>
        <strain evidence="14">DSM 25730</strain>
    </source>
</reference>
<name>A0A1I1PSW8_9FLAO</name>
<keyword evidence="10" id="KW-0732">Signal</keyword>
<feature type="signal peptide" evidence="10">
    <location>
        <begin position="1"/>
        <end position="22"/>
    </location>
</feature>
<dbReference type="NCBIfam" id="TIGR04056">
    <property type="entry name" value="OMP_RagA_SusC"/>
    <property type="match status" value="1"/>
</dbReference>
<dbReference type="STRING" id="870482.SAMN04487987_104213"/>
<keyword evidence="6 8" id="KW-0472">Membrane</keyword>
<evidence type="ECO:0000256" key="6">
    <source>
        <dbReference type="ARBA" id="ARBA00023136"/>
    </source>
</evidence>
<dbReference type="Gene3D" id="2.170.130.10">
    <property type="entry name" value="TonB-dependent receptor, plug domain"/>
    <property type="match status" value="1"/>
</dbReference>
<evidence type="ECO:0000256" key="3">
    <source>
        <dbReference type="ARBA" id="ARBA00022452"/>
    </source>
</evidence>
<evidence type="ECO:0000259" key="12">
    <source>
        <dbReference type="Pfam" id="PF07715"/>
    </source>
</evidence>
<gene>
    <name evidence="13" type="ORF">SAMN04487987_104213</name>
</gene>
<evidence type="ECO:0000256" key="8">
    <source>
        <dbReference type="PROSITE-ProRule" id="PRU01360"/>
    </source>
</evidence>
<feature type="domain" description="TonB-dependent receptor plug" evidence="12">
    <location>
        <begin position="116"/>
        <end position="245"/>
    </location>
</feature>
<dbReference type="OrthoDB" id="9768177at2"/>
<evidence type="ECO:0000256" key="4">
    <source>
        <dbReference type="ARBA" id="ARBA00022692"/>
    </source>
</evidence>
<evidence type="ECO:0000313" key="13">
    <source>
        <dbReference type="EMBL" id="SFD13044.1"/>
    </source>
</evidence>
<dbReference type="Pfam" id="PF00593">
    <property type="entry name" value="TonB_dep_Rec_b-barrel"/>
    <property type="match status" value="1"/>
</dbReference>
<dbReference type="InterPro" id="IPR012910">
    <property type="entry name" value="Plug_dom"/>
</dbReference>
<dbReference type="SUPFAM" id="SSF56935">
    <property type="entry name" value="Porins"/>
    <property type="match status" value="1"/>
</dbReference>
<dbReference type="PROSITE" id="PS52016">
    <property type="entry name" value="TONB_DEPENDENT_REC_3"/>
    <property type="match status" value="1"/>
</dbReference>
<proteinExistence type="inferred from homology"/>
<dbReference type="InterPro" id="IPR036942">
    <property type="entry name" value="Beta-barrel_TonB_sf"/>
</dbReference>
<dbReference type="GO" id="GO:0009279">
    <property type="term" value="C:cell outer membrane"/>
    <property type="evidence" value="ECO:0007669"/>
    <property type="project" value="UniProtKB-SubCell"/>
</dbReference>
<dbReference type="Gene3D" id="2.60.40.1120">
    <property type="entry name" value="Carboxypeptidase-like, regulatory domain"/>
    <property type="match status" value="1"/>
</dbReference>
<feature type="chain" id="PRO_5011509587" evidence="10">
    <location>
        <begin position="23"/>
        <end position="1051"/>
    </location>
</feature>
<dbReference type="InterPro" id="IPR023996">
    <property type="entry name" value="TonB-dep_OMP_SusC/RagA"/>
</dbReference>
<dbReference type="InterPro" id="IPR039426">
    <property type="entry name" value="TonB-dep_rcpt-like"/>
</dbReference>
<dbReference type="RefSeq" id="WP_092851218.1">
    <property type="nucleotide sequence ID" value="NZ_FOMI01000004.1"/>
</dbReference>
<dbReference type="InterPro" id="IPR037066">
    <property type="entry name" value="Plug_dom_sf"/>
</dbReference>
<comment type="similarity">
    <text evidence="8 9">Belongs to the TonB-dependent receptor family.</text>
</comment>
<evidence type="ECO:0000313" key="14">
    <source>
        <dbReference type="Proteomes" id="UP000199439"/>
    </source>
</evidence>
<dbReference type="NCBIfam" id="TIGR04057">
    <property type="entry name" value="SusC_RagA_signa"/>
    <property type="match status" value="1"/>
</dbReference>
<evidence type="ECO:0000256" key="5">
    <source>
        <dbReference type="ARBA" id="ARBA00023077"/>
    </source>
</evidence>
<feature type="domain" description="TonB-dependent receptor-like beta-barrel" evidence="11">
    <location>
        <begin position="441"/>
        <end position="1007"/>
    </location>
</feature>
<dbReference type="InterPro" id="IPR000531">
    <property type="entry name" value="Beta-barrel_TonB"/>
</dbReference>
<keyword evidence="7 8" id="KW-0998">Cell outer membrane</keyword>
<dbReference type="InterPro" id="IPR008969">
    <property type="entry name" value="CarboxyPept-like_regulatory"/>
</dbReference>
<evidence type="ECO:0000259" key="11">
    <source>
        <dbReference type="Pfam" id="PF00593"/>
    </source>
</evidence>
<keyword evidence="2 8" id="KW-0813">Transport</keyword>
<accession>A0A1I1PSW8</accession>
<evidence type="ECO:0000256" key="9">
    <source>
        <dbReference type="RuleBase" id="RU003357"/>
    </source>
</evidence>
<dbReference type="Proteomes" id="UP000199439">
    <property type="component" value="Unassembled WGS sequence"/>
</dbReference>
<keyword evidence="5 9" id="KW-0798">TonB box</keyword>
<evidence type="ECO:0000256" key="1">
    <source>
        <dbReference type="ARBA" id="ARBA00004571"/>
    </source>
</evidence>
<keyword evidence="3 8" id="KW-1134">Transmembrane beta strand</keyword>
<evidence type="ECO:0000256" key="7">
    <source>
        <dbReference type="ARBA" id="ARBA00023237"/>
    </source>
</evidence>
<dbReference type="FunFam" id="2.60.40.1120:FF:000003">
    <property type="entry name" value="Outer membrane protein Omp121"/>
    <property type="match status" value="1"/>
</dbReference>
<dbReference type="Gene3D" id="2.40.170.20">
    <property type="entry name" value="TonB-dependent receptor, beta-barrel domain"/>
    <property type="match status" value="1"/>
</dbReference>
<comment type="subcellular location">
    <subcellularLocation>
        <location evidence="1 8">Cell outer membrane</location>
        <topology evidence="1 8">Multi-pass membrane protein</topology>
    </subcellularLocation>
</comment>
<keyword evidence="14" id="KW-1185">Reference proteome</keyword>
<keyword evidence="4 8" id="KW-0812">Transmembrane</keyword>
<evidence type="ECO:0000256" key="2">
    <source>
        <dbReference type="ARBA" id="ARBA00022448"/>
    </source>
</evidence>
<sequence length="1051" mass="115357">MKMKFKLAVITIVMICTQSAFSQTKTVSGSVTDESGMPLPGVNILVKGTSTGNITDFDGKYTISNASLNNILVFTYLGFAKKEVLYKGQSILNVTLLEDTSELDEVVVIGYGTSKRKDLTGAISSVSADEIRDQPFTSVDQALIGKAAGVTVSQNSGAPGGGVSLKIRGVTSINGNEPLYVVDGTPIFADRNNTSLDLGTATGGGSGQNVNSALAGLNMSDIESIDILKDASATAIYGANGSNGVVLITTKKGSKGKSTVSVDNYTGIQSVVKHIDMMDLQQYAQYTSDLLKSDNREVPFEFQNPSLLGKGTNWQEEIFRKALITNNQVSISGGKDNTRYYTSLGYFKQDGVIVNTSFERISMRLNIDTKVNDWLKVGNNVSLSSINQRIVKNDDRGGIVSSALRLSPLIPVRYPDGSFGAPGGGVNGAANNYEAVNPVAYSEFVNNRDKKFKINGNLFAEIKLLKPLTFRTELGYDLNAGDGRVFIPTYNNIGTAANEVNSSLKQQDQGYYWNVKNYLTYNQNFDKHSLNVVLGQERQKSDFEYIRGSRRGLEGNNQFDNLVLGLKSTSEVDNQSFAWAMQSYIARANYNYNDKYYLTASLRADASSNFGPNNKWGYFPAVSGAWTISNENFMKSSSSTINYLKLRGGYGEVGNQNIPSFLYQTQFSAVPSSSGLSYIYSVDGNPDIKWETLKSVNIGLEIGLLDDAIKLDLDVYQKKSSDLLIQRPADDRTAGRVLPFENVGEMLNKGIDITLNTRNYQTEDVSWNSTFIFSTFSNKLTKFYDGTKPLTANIPQSDGELLYSYVEQGKALGQIYGFVTDGIFRTQEEVDESAVQVPGKTSVGDIKFKDLNNDGEITLADRTYIGSALPKFTFSINNSFSYKNFDLSVVLNGSYGNKIYNQNRFYTEALRFIGENQTTDALNHFVVNYLPDGVTLDDAANLAQNTNIPRIDLGNGNSNTRVSDRFVEDGSYIRIQNITMGYNINQGILSKTNFFTKARIYLSGQNLFTFTKYSGLDPEIGSRNSDIRYAGLDVGRYPLAKTITLGVNLAF</sequence>
<dbReference type="EMBL" id="FOMI01000004">
    <property type="protein sequence ID" value="SFD13044.1"/>
    <property type="molecule type" value="Genomic_DNA"/>
</dbReference>